<gene>
    <name evidence="2" type="ORF">CO053_01275</name>
</gene>
<sequence>MKIDFKFQISNFKLRLVVSLLLVCSYFLTRLFHLTIIPVFCDEAIYIRWAQVMRAVQSLRFLPLTDG</sequence>
<comment type="caution">
    <text evidence="2">The sequence shown here is derived from an EMBL/GenBank/DDBJ whole genome shotgun (WGS) entry which is preliminary data.</text>
</comment>
<reference evidence="3" key="1">
    <citation type="submission" date="2017-09" db="EMBL/GenBank/DDBJ databases">
        <title>Depth-based differentiation of microbial function through sediment-hosted aquifers and enrichment of novel symbionts in the deep terrestrial subsurface.</title>
        <authorList>
            <person name="Probst A.J."/>
            <person name="Ladd B."/>
            <person name="Jarett J.K."/>
            <person name="Geller-Mcgrath D.E."/>
            <person name="Sieber C.M.K."/>
            <person name="Emerson J.B."/>
            <person name="Anantharaman K."/>
            <person name="Thomas B.C."/>
            <person name="Malmstrom R."/>
            <person name="Stieglmeier M."/>
            <person name="Klingl A."/>
            <person name="Woyke T."/>
            <person name="Ryan C.M."/>
            <person name="Banfield J.F."/>
        </authorList>
    </citation>
    <scope>NUCLEOTIDE SEQUENCE [LARGE SCALE GENOMIC DNA]</scope>
</reference>
<evidence type="ECO:0000256" key="1">
    <source>
        <dbReference type="SAM" id="Phobius"/>
    </source>
</evidence>
<keyword evidence="1" id="KW-1133">Transmembrane helix</keyword>
<evidence type="ECO:0000313" key="3">
    <source>
        <dbReference type="Proteomes" id="UP000230885"/>
    </source>
</evidence>
<organism evidence="2 3">
    <name type="scientific">Candidatus Shapirobacteria bacterium CG_4_9_14_0_2_um_filter_40_11</name>
    <dbReference type="NCBI Taxonomy" id="1974876"/>
    <lineage>
        <taxon>Bacteria</taxon>
        <taxon>Candidatus Shapironibacteriota</taxon>
    </lineage>
</organism>
<keyword evidence="1" id="KW-0472">Membrane</keyword>
<feature type="non-terminal residue" evidence="2">
    <location>
        <position position="67"/>
    </location>
</feature>
<name>A0A2M8EVA6_9BACT</name>
<proteinExistence type="predicted"/>
<dbReference type="Proteomes" id="UP000230885">
    <property type="component" value="Unassembled WGS sequence"/>
</dbReference>
<dbReference type="EMBL" id="PFSE01000017">
    <property type="protein sequence ID" value="PJC29059.1"/>
    <property type="molecule type" value="Genomic_DNA"/>
</dbReference>
<evidence type="ECO:0000313" key="2">
    <source>
        <dbReference type="EMBL" id="PJC29059.1"/>
    </source>
</evidence>
<dbReference type="AlphaFoldDB" id="A0A2M8EVA6"/>
<accession>A0A2M8EVA6</accession>
<keyword evidence="1" id="KW-0812">Transmembrane</keyword>
<protein>
    <submittedName>
        <fullName evidence="2">Uncharacterized protein</fullName>
    </submittedName>
</protein>
<feature type="transmembrane region" description="Helical" evidence="1">
    <location>
        <begin position="12"/>
        <end position="32"/>
    </location>
</feature>